<reference evidence="1 2" key="2">
    <citation type="submission" date="2018-05" db="EMBL/GenBank/DDBJ databases">
        <authorList>
            <person name="Lanie J.A."/>
            <person name="Ng W.-L."/>
            <person name="Kazmierczak K.M."/>
            <person name="Andrzejewski T.M."/>
            <person name="Davidsen T.M."/>
            <person name="Wayne K.J."/>
            <person name="Tettelin H."/>
            <person name="Glass J.I."/>
            <person name="Rusch D."/>
            <person name="Podicherti R."/>
            <person name="Tsui H.-C.T."/>
            <person name="Winkler M.E."/>
        </authorList>
    </citation>
    <scope>NUCLEOTIDE SEQUENCE [LARGE SCALE GENOMIC DNA]</scope>
    <source>
        <strain evidence="1 2">YBY</strain>
    </source>
</reference>
<protein>
    <submittedName>
        <fullName evidence="1">Uncharacterized protein</fullName>
    </submittedName>
</protein>
<dbReference type="Proteomes" id="UP000245216">
    <property type="component" value="Unassembled WGS sequence"/>
</dbReference>
<dbReference type="AlphaFoldDB" id="A0A2U2BHT3"/>
<accession>A0A2U2BHT3</accession>
<sequence>MPDYIVISVMHTLREHRYITLWAEDDKGYRWRLSRAGRYSNDRIMAHLDYYNTGSNIAVPVAVGESLARPGNPRDFDGVTLDMPVSELLAVPNTKDVWITLLANVIAPTKYKPHPEYPGARRRKEAA</sequence>
<evidence type="ECO:0000313" key="2">
    <source>
        <dbReference type="Proteomes" id="UP000245216"/>
    </source>
</evidence>
<evidence type="ECO:0000313" key="1">
    <source>
        <dbReference type="EMBL" id="PWE13570.1"/>
    </source>
</evidence>
<dbReference type="EMBL" id="QEXO01000004">
    <property type="protein sequence ID" value="PWE13570.1"/>
    <property type="molecule type" value="Genomic_DNA"/>
</dbReference>
<proteinExistence type="predicted"/>
<organism evidence="1 2">
    <name type="scientific">Alcaligenes faecalis</name>
    <dbReference type="NCBI Taxonomy" id="511"/>
    <lineage>
        <taxon>Bacteria</taxon>
        <taxon>Pseudomonadati</taxon>
        <taxon>Pseudomonadota</taxon>
        <taxon>Betaproteobacteria</taxon>
        <taxon>Burkholderiales</taxon>
        <taxon>Alcaligenaceae</taxon>
        <taxon>Alcaligenes</taxon>
    </lineage>
</organism>
<reference evidence="1 2" key="1">
    <citation type="submission" date="2018-05" db="EMBL/GenBank/DDBJ databases">
        <title>Genome Sequence of an Efficient Indole-Degrading Bacterium, Alcaligenes sp.YBY.</title>
        <authorList>
            <person name="Yang B."/>
        </authorList>
    </citation>
    <scope>NUCLEOTIDE SEQUENCE [LARGE SCALE GENOMIC DNA]</scope>
    <source>
        <strain evidence="1 2">YBY</strain>
    </source>
</reference>
<comment type="caution">
    <text evidence="1">The sequence shown here is derived from an EMBL/GenBank/DDBJ whole genome shotgun (WGS) entry which is preliminary data.</text>
</comment>
<name>A0A2U2BHT3_ALCFA</name>
<gene>
    <name evidence="1" type="ORF">DF183_14460</name>
</gene>